<reference evidence="1" key="2">
    <citation type="journal article" date="2015" name="Data Brief">
        <title>Shoot transcriptome of the giant reed, Arundo donax.</title>
        <authorList>
            <person name="Barrero R.A."/>
            <person name="Guerrero F.D."/>
            <person name="Moolhuijzen P."/>
            <person name="Goolsby J.A."/>
            <person name="Tidwell J."/>
            <person name="Bellgard S.E."/>
            <person name="Bellgard M.I."/>
        </authorList>
    </citation>
    <scope>NUCLEOTIDE SEQUENCE</scope>
    <source>
        <tissue evidence="1">Shoot tissue taken approximately 20 cm above the soil surface</tissue>
    </source>
</reference>
<name>A0A0A9FVY6_ARUDO</name>
<accession>A0A0A9FVY6</accession>
<proteinExistence type="predicted"/>
<sequence length="30" mass="3417">MCISQIKLFCIHEGGGKKSCFFFQVHVSLE</sequence>
<reference evidence="1" key="1">
    <citation type="submission" date="2014-09" db="EMBL/GenBank/DDBJ databases">
        <authorList>
            <person name="Magalhaes I.L.F."/>
            <person name="Oliveira U."/>
            <person name="Santos F.R."/>
            <person name="Vidigal T.H.D.A."/>
            <person name="Brescovit A.D."/>
            <person name="Santos A.J."/>
        </authorList>
    </citation>
    <scope>NUCLEOTIDE SEQUENCE</scope>
    <source>
        <tissue evidence="1">Shoot tissue taken approximately 20 cm above the soil surface</tissue>
    </source>
</reference>
<protein>
    <submittedName>
        <fullName evidence="1">Uncharacterized protein</fullName>
    </submittedName>
</protein>
<organism evidence="1">
    <name type="scientific">Arundo donax</name>
    <name type="common">Giant reed</name>
    <name type="synonym">Donax arundinaceus</name>
    <dbReference type="NCBI Taxonomy" id="35708"/>
    <lineage>
        <taxon>Eukaryota</taxon>
        <taxon>Viridiplantae</taxon>
        <taxon>Streptophyta</taxon>
        <taxon>Embryophyta</taxon>
        <taxon>Tracheophyta</taxon>
        <taxon>Spermatophyta</taxon>
        <taxon>Magnoliopsida</taxon>
        <taxon>Liliopsida</taxon>
        <taxon>Poales</taxon>
        <taxon>Poaceae</taxon>
        <taxon>PACMAD clade</taxon>
        <taxon>Arundinoideae</taxon>
        <taxon>Arundineae</taxon>
        <taxon>Arundo</taxon>
    </lineage>
</organism>
<evidence type="ECO:0000313" key="1">
    <source>
        <dbReference type="EMBL" id="JAE12488.1"/>
    </source>
</evidence>
<dbReference type="EMBL" id="GBRH01185408">
    <property type="protein sequence ID" value="JAE12488.1"/>
    <property type="molecule type" value="Transcribed_RNA"/>
</dbReference>
<dbReference type="AlphaFoldDB" id="A0A0A9FVY6"/>